<dbReference type="GO" id="GO:0005524">
    <property type="term" value="F:ATP binding"/>
    <property type="evidence" value="ECO:0007669"/>
    <property type="project" value="UniProtKB-KW"/>
</dbReference>
<dbReference type="CDD" id="cd18791">
    <property type="entry name" value="SF2_C_RHA"/>
    <property type="match status" value="1"/>
</dbReference>
<dbReference type="Pfam" id="PF07717">
    <property type="entry name" value="OB_NTP_bind"/>
    <property type="match status" value="1"/>
</dbReference>
<feature type="compositionally biased region" description="Basic and acidic residues" evidence="12">
    <location>
        <begin position="1487"/>
        <end position="1498"/>
    </location>
</feature>
<feature type="region of interest" description="Disordered" evidence="12">
    <location>
        <begin position="200"/>
        <end position="243"/>
    </location>
</feature>
<feature type="domain" description="Helicase ATP-binding" evidence="13">
    <location>
        <begin position="629"/>
        <end position="804"/>
    </location>
</feature>
<dbReference type="SMART" id="SM00490">
    <property type="entry name" value="HELICc"/>
    <property type="match status" value="1"/>
</dbReference>
<dbReference type="InterPro" id="IPR027417">
    <property type="entry name" value="P-loop_NTPase"/>
</dbReference>
<evidence type="ECO:0000256" key="2">
    <source>
        <dbReference type="ARBA" id="ARBA00012552"/>
    </source>
</evidence>
<evidence type="ECO:0000256" key="9">
    <source>
        <dbReference type="ARBA" id="ARBA00022884"/>
    </source>
</evidence>
<comment type="catalytic activity">
    <reaction evidence="11">
        <text>ATP + H2O = ADP + phosphate + H(+)</text>
        <dbReference type="Rhea" id="RHEA:13065"/>
        <dbReference type="ChEBI" id="CHEBI:15377"/>
        <dbReference type="ChEBI" id="CHEBI:15378"/>
        <dbReference type="ChEBI" id="CHEBI:30616"/>
        <dbReference type="ChEBI" id="CHEBI:43474"/>
        <dbReference type="ChEBI" id="CHEBI:456216"/>
        <dbReference type="EC" id="3.6.4.13"/>
    </reaction>
</comment>
<dbReference type="SMART" id="SM00487">
    <property type="entry name" value="DEXDc"/>
    <property type="match status" value="1"/>
</dbReference>
<accession>A0A8H7H683</accession>
<keyword evidence="4" id="KW-0934">Plastid</keyword>
<dbReference type="GO" id="GO:0003724">
    <property type="term" value="F:RNA helicase activity"/>
    <property type="evidence" value="ECO:0007669"/>
    <property type="project" value="UniProtKB-EC"/>
</dbReference>
<evidence type="ECO:0000256" key="8">
    <source>
        <dbReference type="ARBA" id="ARBA00022840"/>
    </source>
</evidence>
<proteinExistence type="predicted"/>
<evidence type="ECO:0000313" key="16">
    <source>
        <dbReference type="Proteomes" id="UP000650582"/>
    </source>
</evidence>
<dbReference type="EC" id="3.6.4.13" evidence="2"/>
<dbReference type="Proteomes" id="UP000650582">
    <property type="component" value="Unassembled WGS sequence"/>
</dbReference>
<dbReference type="CDD" id="cd17917">
    <property type="entry name" value="DEXHc_RHA-like"/>
    <property type="match status" value="1"/>
</dbReference>
<dbReference type="SUPFAM" id="SSF52540">
    <property type="entry name" value="P-loop containing nucleoside triphosphate hydrolases"/>
    <property type="match status" value="1"/>
</dbReference>
<evidence type="ECO:0000259" key="14">
    <source>
        <dbReference type="PROSITE" id="PS51194"/>
    </source>
</evidence>
<dbReference type="Pfam" id="PF21010">
    <property type="entry name" value="HA2_C"/>
    <property type="match status" value="1"/>
</dbReference>
<name>A0A8H7H683_9AGAM</name>
<feature type="compositionally biased region" description="Basic and acidic residues" evidence="12">
    <location>
        <begin position="335"/>
        <end position="351"/>
    </location>
</feature>
<organism evidence="15 16">
    <name type="scientific">Rhizoctonia solani</name>
    <dbReference type="NCBI Taxonomy" id="456999"/>
    <lineage>
        <taxon>Eukaryota</taxon>
        <taxon>Fungi</taxon>
        <taxon>Dikarya</taxon>
        <taxon>Basidiomycota</taxon>
        <taxon>Agaricomycotina</taxon>
        <taxon>Agaricomycetes</taxon>
        <taxon>Cantharellales</taxon>
        <taxon>Ceratobasidiaceae</taxon>
        <taxon>Rhizoctonia</taxon>
    </lineage>
</organism>
<comment type="caution">
    <text evidence="15">The sequence shown here is derived from an EMBL/GenBank/DDBJ whole genome shotgun (WGS) entry which is preliminary data.</text>
</comment>
<dbReference type="InterPro" id="IPR011709">
    <property type="entry name" value="DEAD-box_helicase_OB_fold"/>
</dbReference>
<dbReference type="PROSITE" id="PS51194">
    <property type="entry name" value="HELICASE_CTER"/>
    <property type="match status" value="1"/>
</dbReference>
<evidence type="ECO:0000313" key="15">
    <source>
        <dbReference type="EMBL" id="KAF8674544.1"/>
    </source>
</evidence>
<keyword evidence="6 15" id="KW-0378">Hydrolase</keyword>
<evidence type="ECO:0000256" key="10">
    <source>
        <dbReference type="ARBA" id="ARBA00022946"/>
    </source>
</evidence>
<keyword evidence="9" id="KW-0694">RNA-binding</keyword>
<dbReference type="GO" id="GO:0003723">
    <property type="term" value="F:RNA binding"/>
    <property type="evidence" value="ECO:0007669"/>
    <property type="project" value="UniProtKB-KW"/>
</dbReference>
<dbReference type="Gene3D" id="3.40.50.300">
    <property type="entry name" value="P-loop containing nucleotide triphosphate hydrolases"/>
    <property type="match status" value="2"/>
</dbReference>
<feature type="compositionally biased region" description="Low complexity" evidence="12">
    <location>
        <begin position="217"/>
        <end position="240"/>
    </location>
</feature>
<keyword evidence="3" id="KW-0150">Chloroplast</keyword>
<dbReference type="FunFam" id="1.20.120.1080:FF:000002">
    <property type="entry name" value="Putative ATP-dependent RNA helicase DHX36"/>
    <property type="match status" value="1"/>
</dbReference>
<feature type="region of interest" description="Disordered" evidence="12">
    <location>
        <begin position="20"/>
        <end position="56"/>
    </location>
</feature>
<dbReference type="FunFam" id="3.40.50.300:FF:000500">
    <property type="entry name" value="ATP-dependent RNA helicase DHX29"/>
    <property type="match status" value="1"/>
</dbReference>
<feature type="region of interest" description="Disordered" evidence="12">
    <location>
        <begin position="1486"/>
        <end position="1506"/>
    </location>
</feature>
<sequence length="1625" mass="180338">MAKKKKLSLKPVARQVATTSIAKKVTEKPPEEEEQEAEIESQKQDSKIPEETQKVDEEYDIDRAEIESLQLLVDQQQAKAEREALRVIKALEQDSRASKTLPRLDIDPSIRDRILELIRAVEPSSRLIQEPEVKVLPRLAVVYGTLRGLGLTEKIIEECLKVISDIDIDSAIEWLVLNCDENELDFDNRLNNGGSEILPPYGATEIPQPAPQPAPSAPATRPANTPTRLATPAADVSLSDSDSDGSLEVDVNTKWARTKVQLHMLKFGKPKSFKLNPNDPKVQKLEARIRTLESDYEFRKKHAEYSFQQLRRVAEDDELKRSLKAPKAALPAKGTDIEEAPKESGLLEKPADSTPVGTNLIDQHSDSDEGGFFGHMLDEMPTEVTTAAGDIVRVHPLEFPKSWNQATPKSLLKEYVNKIDSYALASYRPIGGVTRVARAAVQVRWRSKPGQEWIIPDACPTLTQAEEYAALLALHSLSSPVRAGFVGLRSTIVPVQPSSIRSLPPSAQSLWREFETRRKYEEDEANRKVWATLRTILEPKLSPPGTYKVNTPNCYPIIDDYVLSQMNQTVKSATSAAQDSSSATKSKAPLREVPSLRNDFEARRASPAYQEMLQKRNDLPIASFRSQIIQSLQDNQVIVLSGETGCGKSTQLPAYIMEDQLSHGLPCRIYCTEPRRISAISLAQRVSRELGEPPNAVGTMSSLIGYSVRLESNITRNTRLAFVTNGIALRMLESDGKGGTAFDEITHIIIDEVHERSIESDFLLIVLKSMMKHRPDLKIVLMSATVDAEKVSAYFGGPNVCPVLMVPGRTFPVKVQYLEDAIEFTNWRIDDDSPYALRNKAFARTKSKKLEWSEETAIAEDEDEENLASATPVKLGKQYTPSTISTIVNLDERRIPYDLILRLLEKICLEDSEHSNYSAAVLVFLPGLNEIRQLTDILGAHRDFGTHAFRIYPLHSSLPSESQTAVFEIPPPGIRKIVISTNIAETGVTIPDITCVIDSGKHKEMRFDEKRQTSRLIETTIARSNAAQRRGRAGRVQEGLCFHLFTKSRHDNLMVDNPLPEILRLSLADLALRIKIMNIQIGSSVEDVLTRALDPPSSTNIQRAVNALIEVKALTTTEQITNLGRLLSKLPMDVHLGKFLLQSVLLGCLDSALTICATLNAKSPFLKPFGFEAQADAAKLSFAKENSDFFALVNAFNSWKRALSNGQHVARKFCRESYLSYQNLQQIEDLRQQFMGYLIDSSFVSVDAEFSQEFKRLRFQRQRTKIMQLPESISSPDVNVGLIEAALTAGMFPKIISIDSSTGHMQTIGNNRPVAFHPSSVNFKRALREFKSSYLCYFSLMQVAPVTRQTLADALTNVSYRQAKKLYASETGPASDLSLILLCGDCEFKPSSELVVVDRKLKYRVPGKTLLALKALKGRLASNMAVRLRPKQTETASEADLWSTLALELFRDDGTQYLRVNASRSSATLPIGPVGLAKRLAAPSSAEHSDPIRCHEQSTKGSDSTFKSLNPSTIVTALPALALAGDIKFFTEKDCGGTPSHEYNVVSCGTCITPPDESSAALVNNVSNRHLVTVYNSDNCEGNSVVLENYGSLCGIQGANKIRSVLIHCIEDSVPARHRKKSVRF</sequence>
<reference evidence="15" key="1">
    <citation type="submission" date="2020-09" db="EMBL/GenBank/DDBJ databases">
        <title>Comparative genome analyses of four rice-infecting Rhizoctonia solani isolates reveal extensive enrichment of homogalacturonan modification genes.</title>
        <authorList>
            <person name="Lee D.-Y."/>
            <person name="Jeon J."/>
            <person name="Kim K.-T."/>
            <person name="Cheong K."/>
            <person name="Song H."/>
            <person name="Choi G."/>
            <person name="Ko J."/>
            <person name="Opiyo S.O."/>
            <person name="Zuo S."/>
            <person name="Madhav S."/>
            <person name="Lee Y.-H."/>
            <person name="Wang G.-L."/>
        </authorList>
    </citation>
    <scope>NUCLEOTIDE SEQUENCE</scope>
    <source>
        <strain evidence="15">AG1-IA YN-7</strain>
    </source>
</reference>
<evidence type="ECO:0000256" key="7">
    <source>
        <dbReference type="ARBA" id="ARBA00022806"/>
    </source>
</evidence>
<dbReference type="GO" id="GO:0016787">
    <property type="term" value="F:hydrolase activity"/>
    <property type="evidence" value="ECO:0007669"/>
    <property type="project" value="UniProtKB-KW"/>
</dbReference>
<evidence type="ECO:0000259" key="13">
    <source>
        <dbReference type="PROSITE" id="PS51192"/>
    </source>
</evidence>
<evidence type="ECO:0000256" key="1">
    <source>
        <dbReference type="ARBA" id="ARBA00004229"/>
    </source>
</evidence>
<feature type="compositionally biased region" description="Basic and acidic residues" evidence="12">
    <location>
        <begin position="40"/>
        <end position="56"/>
    </location>
</feature>
<keyword evidence="5" id="KW-0547">Nucleotide-binding</keyword>
<keyword evidence="7" id="KW-0347">Helicase</keyword>
<evidence type="ECO:0000256" key="3">
    <source>
        <dbReference type="ARBA" id="ARBA00022528"/>
    </source>
</evidence>
<dbReference type="FunFam" id="3.40.50.300:FF:000819">
    <property type="entry name" value="ATP dependent RNA helicase, putative"/>
    <property type="match status" value="1"/>
</dbReference>
<feature type="domain" description="Helicase C-terminal" evidence="14">
    <location>
        <begin position="899"/>
        <end position="1078"/>
    </location>
</feature>
<evidence type="ECO:0000256" key="12">
    <source>
        <dbReference type="SAM" id="MobiDB-lite"/>
    </source>
</evidence>
<dbReference type="InterPro" id="IPR007502">
    <property type="entry name" value="Helicase-assoc_dom"/>
</dbReference>
<dbReference type="PANTHER" id="PTHR18934">
    <property type="entry name" value="ATP-DEPENDENT RNA HELICASE"/>
    <property type="match status" value="1"/>
</dbReference>
<dbReference type="InterPro" id="IPR001650">
    <property type="entry name" value="Helicase_C-like"/>
</dbReference>
<dbReference type="InterPro" id="IPR014001">
    <property type="entry name" value="Helicase_ATP-bd"/>
</dbReference>
<dbReference type="PANTHER" id="PTHR18934:SF145">
    <property type="entry name" value="ATP-DEPENDENT RNA HELICASE DHX57-RELATED"/>
    <property type="match status" value="1"/>
</dbReference>
<evidence type="ECO:0000256" key="5">
    <source>
        <dbReference type="ARBA" id="ARBA00022741"/>
    </source>
</evidence>
<comment type="subcellular location">
    <subcellularLocation>
        <location evidence="1">Plastid</location>
        <location evidence="1">Chloroplast</location>
    </subcellularLocation>
</comment>
<evidence type="ECO:0000256" key="6">
    <source>
        <dbReference type="ARBA" id="ARBA00022801"/>
    </source>
</evidence>
<feature type="compositionally biased region" description="Acidic residues" evidence="12">
    <location>
        <begin position="30"/>
        <end position="39"/>
    </location>
</feature>
<dbReference type="InterPro" id="IPR011545">
    <property type="entry name" value="DEAD/DEAH_box_helicase_dom"/>
</dbReference>
<dbReference type="Pfam" id="PF00271">
    <property type="entry name" value="Helicase_C"/>
    <property type="match status" value="1"/>
</dbReference>
<dbReference type="Gene3D" id="1.20.120.1080">
    <property type="match status" value="1"/>
</dbReference>
<dbReference type="Pfam" id="PF00270">
    <property type="entry name" value="DEAD"/>
    <property type="match status" value="1"/>
</dbReference>
<protein>
    <recommendedName>
        <fullName evidence="2">RNA helicase</fullName>
        <ecNumber evidence="2">3.6.4.13</ecNumber>
    </recommendedName>
</protein>
<gene>
    <name evidence="15" type="ORF">RHS04_07134</name>
</gene>
<dbReference type="EMBL" id="JACYCC010000130">
    <property type="protein sequence ID" value="KAF8674544.1"/>
    <property type="molecule type" value="Genomic_DNA"/>
</dbReference>
<keyword evidence="10" id="KW-0809">Transit peptide</keyword>
<keyword evidence="8" id="KW-0067">ATP-binding</keyword>
<evidence type="ECO:0000256" key="4">
    <source>
        <dbReference type="ARBA" id="ARBA00022640"/>
    </source>
</evidence>
<evidence type="ECO:0000256" key="11">
    <source>
        <dbReference type="ARBA" id="ARBA00047984"/>
    </source>
</evidence>
<dbReference type="PROSITE" id="PS51192">
    <property type="entry name" value="HELICASE_ATP_BIND_1"/>
    <property type="match status" value="1"/>
</dbReference>
<dbReference type="SMART" id="SM00847">
    <property type="entry name" value="HA2"/>
    <property type="match status" value="1"/>
</dbReference>
<feature type="region of interest" description="Disordered" evidence="12">
    <location>
        <begin position="324"/>
        <end position="354"/>
    </location>
</feature>